<dbReference type="Gene3D" id="3.30.9.10">
    <property type="entry name" value="D-Amino Acid Oxidase, subunit A, domain 2"/>
    <property type="match status" value="1"/>
</dbReference>
<dbReference type="Proteomes" id="UP000242637">
    <property type="component" value="Chromosome 1"/>
</dbReference>
<dbReference type="Pfam" id="PF01266">
    <property type="entry name" value="DAO"/>
    <property type="match status" value="1"/>
</dbReference>
<sequence length="581" mass="63377">MQRTQLTREQRAQALREMGSEKVDILVVGGGVTGAGIALDAATRGLRVAIVEAQDWAGGTSAWSSKLVHGGLRYLYQFNFALVAEALKERGLLLTRTAPHLVKAQPFLWPLKTPVVERSYSALGVGMYDMLAQYGGGGRSAVPAQKHYSKEGARKLFPGIREDALIGAIRFYDARVDDARLVIDLVRTAQGYGALAASRAQVTGYLKDNVGGNQRVTGATVKDLESGLEFDVRADYVINATGVWTEQTQDLATQDGGLQVLASKGIHIVVPKDRIDGSAGIFLRTEKSVLFIIPWDRYWVIGTTDTEWTEDLTHPVCTAADIDYVLEHANSVLATPLTREDIIGTYAGLRPLLQPKVKGNGGSAKVSREHTVAEVMPGLSAIAGGKLTTYRVMAQDAIDFALTRLHGNQGPKERPCVTEQIPLVGASGYPAWQAQRDRIATDEGFTPERVQHLLDRYGDELPDILDIIAQNPDLGRPLEQADAYLGAEVSFAVTHEGALHLEDIVRKRIRLDYEQRDRGLAALPEIAEIAAPLLGWDEETVAREIDAYRERVEAEAKAEKEQTDAEAIAVRLSAPDITPMV</sequence>
<evidence type="ECO:0000256" key="6">
    <source>
        <dbReference type="RuleBase" id="RU361217"/>
    </source>
</evidence>
<dbReference type="GO" id="GO:0004368">
    <property type="term" value="F:glycerol-3-phosphate dehydrogenase (quinone) activity"/>
    <property type="evidence" value="ECO:0007669"/>
    <property type="project" value="UniProtKB-EC"/>
</dbReference>
<dbReference type="PANTHER" id="PTHR11985">
    <property type="entry name" value="GLYCEROL-3-PHOSPHATE DEHYDROGENASE"/>
    <property type="match status" value="1"/>
</dbReference>
<keyword evidence="5 6" id="KW-0560">Oxidoreductase</keyword>
<dbReference type="InterPro" id="IPR038299">
    <property type="entry name" value="DAO_C_sf"/>
</dbReference>
<dbReference type="PANTHER" id="PTHR11985:SF31">
    <property type="entry name" value="GLYCEROL-3-PHOSPHATE DEHYDROGENASE 2"/>
    <property type="match status" value="1"/>
</dbReference>
<dbReference type="OrthoDB" id="9766796at2"/>
<name>A0A239VE08_9MICO</name>
<dbReference type="STRING" id="1121387.GCA_000429885_01094"/>
<feature type="domain" description="FAD dependent oxidoreductase" evidence="7">
    <location>
        <begin position="24"/>
        <end position="390"/>
    </location>
</feature>
<feature type="domain" description="Alpha-glycerophosphate oxidase C-terminal" evidence="8">
    <location>
        <begin position="416"/>
        <end position="540"/>
    </location>
</feature>
<dbReference type="Pfam" id="PF16901">
    <property type="entry name" value="DAO_C"/>
    <property type="match status" value="1"/>
</dbReference>
<dbReference type="PROSITE" id="PS00977">
    <property type="entry name" value="FAD_G3PDH_1"/>
    <property type="match status" value="1"/>
</dbReference>
<keyword evidence="3 6" id="KW-0285">Flavoprotein</keyword>
<reference evidence="9 10" key="1">
    <citation type="submission" date="2017-06" db="EMBL/GenBank/DDBJ databases">
        <authorList>
            <consortium name="Pathogen Informatics"/>
        </authorList>
    </citation>
    <scope>NUCLEOTIDE SEQUENCE [LARGE SCALE GENOMIC DNA]</scope>
    <source>
        <strain evidence="9 10">NCTC13039</strain>
    </source>
</reference>
<dbReference type="PRINTS" id="PR01001">
    <property type="entry name" value="FADG3PDH"/>
</dbReference>
<dbReference type="GO" id="GO:0046168">
    <property type="term" value="P:glycerol-3-phosphate catabolic process"/>
    <property type="evidence" value="ECO:0007669"/>
    <property type="project" value="TreeGrafter"/>
</dbReference>
<evidence type="ECO:0000313" key="10">
    <source>
        <dbReference type="Proteomes" id="UP000242637"/>
    </source>
</evidence>
<dbReference type="GO" id="GO:0009331">
    <property type="term" value="C:glycerol-3-phosphate dehydrogenase (FAD) complex"/>
    <property type="evidence" value="ECO:0007669"/>
    <property type="project" value="UniProtKB-UniRule"/>
</dbReference>
<dbReference type="KEGG" id="dco:SAMEA4475696_0993"/>
<dbReference type="SUPFAM" id="SSF51905">
    <property type="entry name" value="FAD/NAD(P)-binding domain"/>
    <property type="match status" value="1"/>
</dbReference>
<evidence type="ECO:0000256" key="3">
    <source>
        <dbReference type="ARBA" id="ARBA00022630"/>
    </source>
</evidence>
<organism evidence="9 10">
    <name type="scientific">Dermatophilus congolensis</name>
    <dbReference type="NCBI Taxonomy" id="1863"/>
    <lineage>
        <taxon>Bacteria</taxon>
        <taxon>Bacillati</taxon>
        <taxon>Actinomycetota</taxon>
        <taxon>Actinomycetes</taxon>
        <taxon>Micrococcales</taxon>
        <taxon>Dermatophilaceae</taxon>
        <taxon>Dermatophilus</taxon>
    </lineage>
</organism>
<evidence type="ECO:0000256" key="1">
    <source>
        <dbReference type="ARBA" id="ARBA00001974"/>
    </source>
</evidence>
<dbReference type="InterPro" id="IPR000447">
    <property type="entry name" value="G3P_DH_FAD-dep"/>
</dbReference>
<comment type="cofactor">
    <cofactor evidence="1 6">
        <name>FAD</name>
        <dbReference type="ChEBI" id="CHEBI:57692"/>
    </cofactor>
</comment>
<proteinExistence type="inferred from homology"/>
<dbReference type="Gene3D" id="3.50.50.60">
    <property type="entry name" value="FAD/NAD(P)-binding domain"/>
    <property type="match status" value="1"/>
</dbReference>
<dbReference type="InterPro" id="IPR031656">
    <property type="entry name" value="DAO_C"/>
</dbReference>
<protein>
    <recommendedName>
        <fullName evidence="6">Glycerol-3-phosphate dehydrogenase</fullName>
        <ecNumber evidence="6">1.1.5.3</ecNumber>
    </recommendedName>
</protein>
<evidence type="ECO:0000256" key="2">
    <source>
        <dbReference type="ARBA" id="ARBA00007330"/>
    </source>
</evidence>
<dbReference type="InterPro" id="IPR006076">
    <property type="entry name" value="FAD-dep_OxRdtase"/>
</dbReference>
<evidence type="ECO:0000259" key="7">
    <source>
        <dbReference type="Pfam" id="PF01266"/>
    </source>
</evidence>
<dbReference type="EC" id="1.1.5.3" evidence="6"/>
<comment type="catalytic activity">
    <reaction evidence="6">
        <text>a quinone + sn-glycerol 3-phosphate = dihydroxyacetone phosphate + a quinol</text>
        <dbReference type="Rhea" id="RHEA:18977"/>
        <dbReference type="ChEBI" id="CHEBI:24646"/>
        <dbReference type="ChEBI" id="CHEBI:57597"/>
        <dbReference type="ChEBI" id="CHEBI:57642"/>
        <dbReference type="ChEBI" id="CHEBI:132124"/>
        <dbReference type="EC" id="1.1.5.3"/>
    </reaction>
</comment>
<dbReference type="InterPro" id="IPR036188">
    <property type="entry name" value="FAD/NAD-bd_sf"/>
</dbReference>
<evidence type="ECO:0000259" key="8">
    <source>
        <dbReference type="Pfam" id="PF16901"/>
    </source>
</evidence>
<evidence type="ECO:0000256" key="4">
    <source>
        <dbReference type="ARBA" id="ARBA00022827"/>
    </source>
</evidence>
<dbReference type="PROSITE" id="PS00978">
    <property type="entry name" value="FAD_G3PDH_2"/>
    <property type="match status" value="1"/>
</dbReference>
<dbReference type="AlphaFoldDB" id="A0A239VE08"/>
<dbReference type="Gene3D" id="1.10.8.870">
    <property type="entry name" value="Alpha-glycerophosphate oxidase, cap domain"/>
    <property type="match status" value="1"/>
</dbReference>
<dbReference type="RefSeq" id="WP_028327064.1">
    <property type="nucleotide sequence ID" value="NZ_LT906453.1"/>
</dbReference>
<dbReference type="EMBL" id="LT906453">
    <property type="protein sequence ID" value="SNV20377.1"/>
    <property type="molecule type" value="Genomic_DNA"/>
</dbReference>
<gene>
    <name evidence="9" type="primary">glpD</name>
    <name evidence="9" type="ORF">SAMEA4475696_00993</name>
</gene>
<keyword evidence="10" id="KW-1185">Reference proteome</keyword>
<comment type="similarity">
    <text evidence="2 6">Belongs to the FAD-dependent glycerol-3-phosphate dehydrogenase family.</text>
</comment>
<evidence type="ECO:0000256" key="5">
    <source>
        <dbReference type="ARBA" id="ARBA00023002"/>
    </source>
</evidence>
<keyword evidence="4" id="KW-0274">FAD</keyword>
<dbReference type="GeneID" id="63459236"/>
<accession>A0A239VE08</accession>
<evidence type="ECO:0000313" key="9">
    <source>
        <dbReference type="EMBL" id="SNV20377.1"/>
    </source>
</evidence>